<evidence type="ECO:0000259" key="9">
    <source>
        <dbReference type="Pfam" id="PF04065"/>
    </source>
</evidence>
<accession>A0AAP0CK18</accession>
<evidence type="ECO:0000256" key="2">
    <source>
        <dbReference type="ARBA" id="ARBA00004496"/>
    </source>
</evidence>
<evidence type="ECO:0000256" key="7">
    <source>
        <dbReference type="ARBA" id="ARBA00023163"/>
    </source>
</evidence>
<dbReference type="GO" id="GO:0006355">
    <property type="term" value="P:regulation of DNA-templated transcription"/>
    <property type="evidence" value="ECO:0007669"/>
    <property type="project" value="InterPro"/>
</dbReference>
<dbReference type="GO" id="GO:0030015">
    <property type="term" value="C:CCR4-NOT core complex"/>
    <property type="evidence" value="ECO:0007669"/>
    <property type="project" value="InterPro"/>
</dbReference>
<protein>
    <recommendedName>
        <fullName evidence="9">CCR4-Not complex component Not N-terminal domain-containing protein</fullName>
    </recommendedName>
</protein>
<evidence type="ECO:0000256" key="8">
    <source>
        <dbReference type="ARBA" id="ARBA00023242"/>
    </source>
</evidence>
<keyword evidence="6" id="KW-0805">Transcription regulation</keyword>
<dbReference type="Proteomes" id="UP001408789">
    <property type="component" value="Unassembled WGS sequence"/>
</dbReference>
<comment type="subcellular location">
    <subcellularLocation>
        <location evidence="2">Cytoplasm</location>
    </subcellularLocation>
    <subcellularLocation>
        <location evidence="1">Nucleus</location>
    </subcellularLocation>
</comment>
<dbReference type="GO" id="GO:0005634">
    <property type="term" value="C:nucleus"/>
    <property type="evidence" value="ECO:0007669"/>
    <property type="project" value="UniProtKB-SubCell"/>
</dbReference>
<evidence type="ECO:0000256" key="1">
    <source>
        <dbReference type="ARBA" id="ARBA00004123"/>
    </source>
</evidence>
<organism evidence="10 11">
    <name type="scientific">Deinandra increscens subsp. villosa</name>
    <dbReference type="NCBI Taxonomy" id="3103831"/>
    <lineage>
        <taxon>Eukaryota</taxon>
        <taxon>Viridiplantae</taxon>
        <taxon>Streptophyta</taxon>
        <taxon>Embryophyta</taxon>
        <taxon>Tracheophyta</taxon>
        <taxon>Spermatophyta</taxon>
        <taxon>Magnoliopsida</taxon>
        <taxon>eudicotyledons</taxon>
        <taxon>Gunneridae</taxon>
        <taxon>Pentapetalae</taxon>
        <taxon>asterids</taxon>
        <taxon>campanulids</taxon>
        <taxon>Asterales</taxon>
        <taxon>Asteraceae</taxon>
        <taxon>Asteroideae</taxon>
        <taxon>Heliantheae alliance</taxon>
        <taxon>Madieae</taxon>
        <taxon>Madiinae</taxon>
        <taxon>Deinandra</taxon>
    </lineage>
</organism>
<evidence type="ECO:0000256" key="5">
    <source>
        <dbReference type="ARBA" id="ARBA00022491"/>
    </source>
</evidence>
<name>A0AAP0CK18_9ASTR</name>
<comment type="caution">
    <text evidence="10">The sequence shown here is derived from an EMBL/GenBank/DDBJ whole genome shotgun (WGS) entry which is preliminary data.</text>
</comment>
<evidence type="ECO:0000256" key="4">
    <source>
        <dbReference type="ARBA" id="ARBA00022490"/>
    </source>
</evidence>
<evidence type="ECO:0000313" key="10">
    <source>
        <dbReference type="EMBL" id="KAK9058151.1"/>
    </source>
</evidence>
<dbReference type="Pfam" id="PF04065">
    <property type="entry name" value="Not3"/>
    <property type="match status" value="1"/>
</dbReference>
<evidence type="ECO:0000256" key="3">
    <source>
        <dbReference type="ARBA" id="ARBA00007682"/>
    </source>
</evidence>
<dbReference type="InterPro" id="IPR040168">
    <property type="entry name" value="Not2/3/5"/>
</dbReference>
<keyword evidence="5" id="KW-0678">Repressor</keyword>
<feature type="domain" description="CCR4-Not complex component Not N-terminal" evidence="9">
    <location>
        <begin position="7"/>
        <end position="84"/>
    </location>
</feature>
<proteinExistence type="inferred from homology"/>
<evidence type="ECO:0000313" key="11">
    <source>
        <dbReference type="Proteomes" id="UP001408789"/>
    </source>
</evidence>
<evidence type="ECO:0000256" key="6">
    <source>
        <dbReference type="ARBA" id="ARBA00023015"/>
    </source>
</evidence>
<dbReference type="AlphaFoldDB" id="A0AAP0CK18"/>
<keyword evidence="4" id="KW-0963">Cytoplasm</keyword>
<keyword evidence="11" id="KW-1185">Reference proteome</keyword>
<dbReference type="InterPro" id="IPR007207">
    <property type="entry name" value="Not_N"/>
</dbReference>
<reference evidence="10 11" key="1">
    <citation type="submission" date="2024-04" db="EMBL/GenBank/DDBJ databases">
        <title>The reference genome of an endangered Asteraceae, Deinandra increscens subsp. villosa, native to the Central Coast of California.</title>
        <authorList>
            <person name="Guilliams M."/>
            <person name="Hasenstab-Lehman K."/>
            <person name="Meyer R."/>
            <person name="Mcevoy S."/>
        </authorList>
    </citation>
    <scope>NUCLEOTIDE SEQUENCE [LARGE SCALE GENOMIC DNA]</scope>
    <source>
        <tissue evidence="10">Leaf</tissue>
    </source>
</reference>
<sequence length="103" mass="11880">MVGSSVKKGKAKTPRLTHLESSITRHKARIMKLELILRLLDNDELSPEQVNDVKEFIDDYVERKQEDFDEFEDVDMLYNTLSLDMVDALEDIVSIVPPSLVKM</sequence>
<comment type="similarity">
    <text evidence="3">Belongs to the CNOT2/3/5 family.</text>
</comment>
<dbReference type="PANTHER" id="PTHR23326">
    <property type="entry name" value="CCR4 NOT-RELATED"/>
    <property type="match status" value="1"/>
</dbReference>
<dbReference type="EMBL" id="JBCNJP010000023">
    <property type="protein sequence ID" value="KAK9058151.1"/>
    <property type="molecule type" value="Genomic_DNA"/>
</dbReference>
<keyword evidence="7" id="KW-0804">Transcription</keyword>
<dbReference type="GO" id="GO:0005737">
    <property type="term" value="C:cytoplasm"/>
    <property type="evidence" value="ECO:0007669"/>
    <property type="project" value="UniProtKB-SubCell"/>
</dbReference>
<keyword evidence="8" id="KW-0539">Nucleus</keyword>
<gene>
    <name evidence="10" type="ORF">SSX86_022991</name>
</gene>